<evidence type="ECO:0000313" key="4">
    <source>
        <dbReference type="EMBL" id="AGS35506.1"/>
    </source>
</evidence>
<proteinExistence type="predicted"/>
<dbReference type="GO" id="GO:0006355">
    <property type="term" value="P:regulation of DNA-templated transcription"/>
    <property type="evidence" value="ECO:0007669"/>
    <property type="project" value="InterPro"/>
</dbReference>
<dbReference type="eggNOG" id="COG2909">
    <property type="taxonomic scope" value="Bacteria"/>
</dbReference>
<dbReference type="SUPFAM" id="SSF48452">
    <property type="entry name" value="TPR-like"/>
    <property type="match status" value="1"/>
</dbReference>
<dbReference type="AlphaFoldDB" id="S5TKX3"/>
<gene>
    <name evidence="4" type="ORF">B841_10170</name>
</gene>
<name>S5TKX3_9CORY</name>
<dbReference type="SUPFAM" id="SSF52540">
    <property type="entry name" value="P-loop containing nucleoside triphosphate hydrolases"/>
    <property type="match status" value="1"/>
</dbReference>
<dbReference type="InterPro" id="IPR016032">
    <property type="entry name" value="Sig_transdc_resp-reg_C-effctor"/>
</dbReference>
<dbReference type="PROSITE" id="PS00622">
    <property type="entry name" value="HTH_LUXR_1"/>
    <property type="match status" value="1"/>
</dbReference>
<dbReference type="PATRIC" id="fig|1224163.3.peg.2052"/>
<organism evidence="4 5">
    <name type="scientific">Corynebacterium maris DSM 45190</name>
    <dbReference type="NCBI Taxonomy" id="1224163"/>
    <lineage>
        <taxon>Bacteria</taxon>
        <taxon>Bacillati</taxon>
        <taxon>Actinomycetota</taxon>
        <taxon>Actinomycetes</taxon>
        <taxon>Mycobacteriales</taxon>
        <taxon>Corynebacteriaceae</taxon>
        <taxon>Corynebacterium</taxon>
    </lineage>
</organism>
<dbReference type="PROSITE" id="PS50043">
    <property type="entry name" value="HTH_LUXR_2"/>
    <property type="match status" value="1"/>
</dbReference>
<accession>S5TKX3</accession>
<dbReference type="InterPro" id="IPR039420">
    <property type="entry name" value="WalR-like"/>
</dbReference>
<reference evidence="4 5" key="1">
    <citation type="submission" date="2012-11" db="EMBL/GenBank/DDBJ databases">
        <title>The complete genome sequence of Corynebacterium maris Coryn-1 (=DSM 45190).</title>
        <authorList>
            <person name="Schaffert L."/>
            <person name="Albersmeier A."/>
            <person name="Kalinowski J."/>
            <person name="Ruckert C."/>
        </authorList>
    </citation>
    <scope>NUCLEOTIDE SEQUENCE [LARGE SCALE GENOMIC DNA]</scope>
    <source>
        <strain evidence="5">Coryn-1</strain>
    </source>
</reference>
<protein>
    <submittedName>
        <fullName evidence="4">Transcriptional regulator</fullName>
    </submittedName>
</protein>
<evidence type="ECO:0000256" key="1">
    <source>
        <dbReference type="ARBA" id="ARBA00023125"/>
    </source>
</evidence>
<dbReference type="STRING" id="1224163.B841_10170"/>
<dbReference type="SMART" id="SM00421">
    <property type="entry name" value="HTH_LUXR"/>
    <property type="match status" value="1"/>
</dbReference>
<dbReference type="InterPro" id="IPR000792">
    <property type="entry name" value="Tscrpt_reg_LuxR_C"/>
</dbReference>
<keyword evidence="1" id="KW-0238">DNA-binding</keyword>
<dbReference type="KEGG" id="cmd:B841_10170"/>
<evidence type="ECO:0000256" key="2">
    <source>
        <dbReference type="SAM" id="MobiDB-lite"/>
    </source>
</evidence>
<dbReference type="Proteomes" id="UP000015388">
    <property type="component" value="Chromosome"/>
</dbReference>
<dbReference type="GO" id="GO:0003677">
    <property type="term" value="F:DNA binding"/>
    <property type="evidence" value="ECO:0007669"/>
    <property type="project" value="UniProtKB-KW"/>
</dbReference>
<dbReference type="EMBL" id="CP003924">
    <property type="protein sequence ID" value="AGS35506.1"/>
    <property type="molecule type" value="Genomic_DNA"/>
</dbReference>
<dbReference type="PANTHER" id="PTHR43214">
    <property type="entry name" value="TWO-COMPONENT RESPONSE REGULATOR"/>
    <property type="match status" value="1"/>
</dbReference>
<evidence type="ECO:0000259" key="3">
    <source>
        <dbReference type="PROSITE" id="PS50043"/>
    </source>
</evidence>
<feature type="domain" description="HTH luxR-type" evidence="3">
    <location>
        <begin position="597"/>
        <end position="662"/>
    </location>
</feature>
<keyword evidence="5" id="KW-1185">Reference proteome</keyword>
<feature type="region of interest" description="Disordered" evidence="2">
    <location>
        <begin position="170"/>
        <end position="192"/>
    </location>
</feature>
<dbReference type="SUPFAM" id="SSF46894">
    <property type="entry name" value="C-terminal effector domain of the bipartite response regulators"/>
    <property type="match status" value="1"/>
</dbReference>
<dbReference type="RefSeq" id="WP_020935439.1">
    <property type="nucleotide sequence ID" value="NC_021915.1"/>
</dbReference>
<dbReference type="InterPro" id="IPR011990">
    <property type="entry name" value="TPR-like_helical_dom_sf"/>
</dbReference>
<dbReference type="Gene3D" id="1.10.10.10">
    <property type="entry name" value="Winged helix-like DNA-binding domain superfamily/Winged helix DNA-binding domain"/>
    <property type="match status" value="1"/>
</dbReference>
<dbReference type="HOGENOM" id="CLU_006850_3_0_11"/>
<dbReference type="OrthoDB" id="134933at2"/>
<dbReference type="CDD" id="cd06170">
    <property type="entry name" value="LuxR_C_like"/>
    <property type="match status" value="1"/>
</dbReference>
<dbReference type="InterPro" id="IPR036388">
    <property type="entry name" value="WH-like_DNA-bd_sf"/>
</dbReference>
<dbReference type="InterPro" id="IPR027417">
    <property type="entry name" value="P-loop_NTPase"/>
</dbReference>
<evidence type="ECO:0000313" key="5">
    <source>
        <dbReference type="Proteomes" id="UP000015388"/>
    </source>
</evidence>
<dbReference type="PRINTS" id="PR00038">
    <property type="entry name" value="HTHLUXR"/>
</dbReference>
<dbReference type="Pfam" id="PF00196">
    <property type="entry name" value="GerE"/>
    <property type="match status" value="1"/>
</dbReference>
<sequence length="664" mass="72939">MSHPLITRLAHLVTSRIPGQGHLLLLDGATRRLFDELAHALAEERVHRLQLLPHNRHQPGSVSALLPSPPAAVTLIDDLDFIDDDSLRTLLTAIHQGPQPRPVVIAAASEERVTRFATATYRVPPLSLAQLADYVHNRTGAPLPVAALEDIRRRTGGRPERIDELLDSYPADHWHRPSPPTPGSLRAAEEHARRGDVSTAWVHLTDPAAAAEGEAGRREAVEGYLSLYSGHRQRARELIRPGSVRGPLLALADWQPRQLLQRATEAAAHAVPRTDEADEAHALVMLGRTVITGATPKAVPRMHTDAGRQRLALLRGWVSLAHDDPLSAREHLRLRAGETPLLRIWQDAWLARTQYVLGDLAGAAETVERGLASAESRGVRLLEPLLLWTAAQTAGMRGDAALRRYYFSRMTVGEDAFLLQRLPAAMGRMIVTASSADLPVALRAGADLARIVALTDTQHPGFWPWEDIYASTLLRAGRVDEADELISAAESRHLPSGLSSLNAKNAMIRATIRLQRGEKKAGFATFDDAVAALEGRHMPTYLARVLFEYGQALRRYGRRSQADEIFGRAGEVYTEIGAPTMARRCAAERRASGVGERSETRLGLTPQEEQIALLVADGASNRSVAQQLTLSTKTVEYHLTRVYKKLGVPGRRELRGLFDPLDKE</sequence>